<gene>
    <name evidence="1" type="ORF">TNIN_154921</name>
</gene>
<accession>A0A8X6X025</accession>
<comment type="caution">
    <text evidence="1">The sequence shown here is derived from an EMBL/GenBank/DDBJ whole genome shotgun (WGS) entry which is preliminary data.</text>
</comment>
<feature type="non-terminal residue" evidence="1">
    <location>
        <position position="1"/>
    </location>
</feature>
<keyword evidence="2" id="KW-1185">Reference proteome</keyword>
<evidence type="ECO:0000313" key="2">
    <source>
        <dbReference type="Proteomes" id="UP000886998"/>
    </source>
</evidence>
<sequence>FLIKQGLFRFSRWVLEQAMEIFFGQLYGCSY</sequence>
<protein>
    <submittedName>
        <fullName evidence="1">Uncharacterized protein</fullName>
    </submittedName>
</protein>
<dbReference type="Proteomes" id="UP000886998">
    <property type="component" value="Unassembled WGS sequence"/>
</dbReference>
<reference evidence="1" key="1">
    <citation type="submission" date="2020-08" db="EMBL/GenBank/DDBJ databases">
        <title>Multicomponent nature underlies the extraordinary mechanical properties of spider dragline silk.</title>
        <authorList>
            <person name="Kono N."/>
            <person name="Nakamura H."/>
            <person name="Mori M."/>
            <person name="Yoshida Y."/>
            <person name="Ohtoshi R."/>
            <person name="Malay A.D."/>
            <person name="Moran D.A.P."/>
            <person name="Tomita M."/>
            <person name="Numata K."/>
            <person name="Arakawa K."/>
        </authorList>
    </citation>
    <scope>NUCLEOTIDE SEQUENCE</scope>
</reference>
<proteinExistence type="predicted"/>
<organism evidence="1 2">
    <name type="scientific">Trichonephila inaurata madagascariensis</name>
    <dbReference type="NCBI Taxonomy" id="2747483"/>
    <lineage>
        <taxon>Eukaryota</taxon>
        <taxon>Metazoa</taxon>
        <taxon>Ecdysozoa</taxon>
        <taxon>Arthropoda</taxon>
        <taxon>Chelicerata</taxon>
        <taxon>Arachnida</taxon>
        <taxon>Araneae</taxon>
        <taxon>Araneomorphae</taxon>
        <taxon>Entelegynae</taxon>
        <taxon>Araneoidea</taxon>
        <taxon>Nephilidae</taxon>
        <taxon>Trichonephila</taxon>
        <taxon>Trichonephila inaurata</taxon>
    </lineage>
</organism>
<evidence type="ECO:0000313" key="1">
    <source>
        <dbReference type="EMBL" id="GFY43707.1"/>
    </source>
</evidence>
<dbReference type="EMBL" id="BMAV01003820">
    <property type="protein sequence ID" value="GFY43707.1"/>
    <property type="molecule type" value="Genomic_DNA"/>
</dbReference>
<name>A0A8X6X025_9ARAC</name>
<dbReference type="AlphaFoldDB" id="A0A8X6X025"/>